<dbReference type="GO" id="GO:0008033">
    <property type="term" value="P:tRNA processing"/>
    <property type="evidence" value="ECO:0007669"/>
    <property type="project" value="UniProtKB-KW"/>
</dbReference>
<dbReference type="GO" id="GO:0046872">
    <property type="term" value="F:metal ion binding"/>
    <property type="evidence" value="ECO:0007669"/>
    <property type="project" value="UniProtKB-KW"/>
</dbReference>
<dbReference type="InterPro" id="IPR023572">
    <property type="entry name" value="Archease_dom"/>
</dbReference>
<dbReference type="RefSeq" id="WP_106145942.1">
    <property type="nucleotide sequence ID" value="NZ_PVYX01000002.1"/>
</dbReference>
<protein>
    <submittedName>
        <fullName evidence="6">SHS2 domain-containing protein</fullName>
    </submittedName>
</protein>
<keyword evidence="3" id="KW-0479">Metal-binding</keyword>
<evidence type="ECO:0000256" key="2">
    <source>
        <dbReference type="ARBA" id="ARBA00022694"/>
    </source>
</evidence>
<dbReference type="EMBL" id="PVYX01000002">
    <property type="protein sequence ID" value="PRX54642.1"/>
    <property type="molecule type" value="Genomic_DNA"/>
</dbReference>
<evidence type="ECO:0000313" key="6">
    <source>
        <dbReference type="EMBL" id="PRX54642.1"/>
    </source>
</evidence>
<accession>A0A2T0MB47</accession>
<dbReference type="SUPFAM" id="SSF69819">
    <property type="entry name" value="MTH1598-like"/>
    <property type="match status" value="1"/>
</dbReference>
<organism evidence="6 7">
    <name type="scientific">Flagellimonas meridianipacifica</name>
    <dbReference type="NCBI Taxonomy" id="1080225"/>
    <lineage>
        <taxon>Bacteria</taxon>
        <taxon>Pseudomonadati</taxon>
        <taxon>Bacteroidota</taxon>
        <taxon>Flavobacteriia</taxon>
        <taxon>Flavobacteriales</taxon>
        <taxon>Flavobacteriaceae</taxon>
        <taxon>Flagellimonas</taxon>
    </lineage>
</organism>
<evidence type="ECO:0000259" key="5">
    <source>
        <dbReference type="Pfam" id="PF01951"/>
    </source>
</evidence>
<keyword evidence="7" id="KW-1185">Reference proteome</keyword>
<dbReference type="Gene3D" id="3.55.10.10">
    <property type="entry name" value="Archease domain"/>
    <property type="match status" value="1"/>
</dbReference>
<dbReference type="AlphaFoldDB" id="A0A2T0MB47"/>
<keyword evidence="4" id="KW-0106">Calcium</keyword>
<evidence type="ECO:0000256" key="1">
    <source>
        <dbReference type="ARBA" id="ARBA00007963"/>
    </source>
</evidence>
<dbReference type="Pfam" id="PF01951">
    <property type="entry name" value="Archease"/>
    <property type="match status" value="1"/>
</dbReference>
<evidence type="ECO:0000256" key="3">
    <source>
        <dbReference type="ARBA" id="ARBA00022723"/>
    </source>
</evidence>
<gene>
    <name evidence="6" type="ORF">CLV81_3044</name>
</gene>
<evidence type="ECO:0000313" key="7">
    <source>
        <dbReference type="Proteomes" id="UP000237640"/>
    </source>
</evidence>
<dbReference type="PANTHER" id="PTHR12682">
    <property type="entry name" value="ARCHEASE"/>
    <property type="match status" value="1"/>
</dbReference>
<dbReference type="OrthoDB" id="839338at2"/>
<keyword evidence="2" id="KW-0819">tRNA processing</keyword>
<dbReference type="Proteomes" id="UP000237640">
    <property type="component" value="Unassembled WGS sequence"/>
</dbReference>
<comment type="similarity">
    <text evidence="1">Belongs to the archease family.</text>
</comment>
<dbReference type="InterPro" id="IPR002804">
    <property type="entry name" value="Archease"/>
</dbReference>
<proteinExistence type="inferred from homology"/>
<dbReference type="InterPro" id="IPR036820">
    <property type="entry name" value="Archease_dom_sf"/>
</dbReference>
<sequence length="137" mass="15743">MIYEYVPHTADLALKVEGYTLKELFVNSLKGMNNILKSGFCDEVKRFDSQMTIEVSSESKTELLINFLSDVLALTNIQKSIFCGIYFSYFSETRVVAQLFGTWFCCFDEDIKGITYHEAHVSRNKNGKFETCIIFDV</sequence>
<dbReference type="PANTHER" id="PTHR12682:SF11">
    <property type="entry name" value="PROTEIN ARCHEASE"/>
    <property type="match status" value="1"/>
</dbReference>
<comment type="caution">
    <text evidence="6">The sequence shown here is derived from an EMBL/GenBank/DDBJ whole genome shotgun (WGS) entry which is preliminary data.</text>
</comment>
<name>A0A2T0MB47_9FLAO</name>
<evidence type="ECO:0000256" key="4">
    <source>
        <dbReference type="ARBA" id="ARBA00022837"/>
    </source>
</evidence>
<feature type="domain" description="Archease" evidence="5">
    <location>
        <begin position="3"/>
        <end position="137"/>
    </location>
</feature>
<reference evidence="6 7" key="1">
    <citation type="submission" date="2018-03" db="EMBL/GenBank/DDBJ databases">
        <title>Genomic Encyclopedia of Archaeal and Bacterial Type Strains, Phase II (KMG-II): from individual species to whole genera.</title>
        <authorList>
            <person name="Goeker M."/>
        </authorList>
    </citation>
    <scope>NUCLEOTIDE SEQUENCE [LARGE SCALE GENOMIC DNA]</scope>
    <source>
        <strain evidence="6 7">DSM 25027</strain>
    </source>
</reference>